<accession>A0A9P0PXJ8</accession>
<dbReference type="Proteomes" id="UP001152888">
    <property type="component" value="Unassembled WGS sequence"/>
</dbReference>
<proteinExistence type="predicted"/>
<reference evidence="1" key="1">
    <citation type="submission" date="2022-03" db="EMBL/GenBank/DDBJ databases">
        <authorList>
            <person name="Sayadi A."/>
        </authorList>
    </citation>
    <scope>NUCLEOTIDE SEQUENCE</scope>
</reference>
<protein>
    <submittedName>
        <fullName evidence="1">Uncharacterized protein</fullName>
    </submittedName>
</protein>
<dbReference type="AlphaFoldDB" id="A0A9P0PXJ8"/>
<gene>
    <name evidence="1" type="ORF">ACAOBT_LOCUS26969</name>
</gene>
<organism evidence="1 2">
    <name type="scientific">Acanthoscelides obtectus</name>
    <name type="common">Bean weevil</name>
    <name type="synonym">Bruchus obtectus</name>
    <dbReference type="NCBI Taxonomy" id="200917"/>
    <lineage>
        <taxon>Eukaryota</taxon>
        <taxon>Metazoa</taxon>
        <taxon>Ecdysozoa</taxon>
        <taxon>Arthropoda</taxon>
        <taxon>Hexapoda</taxon>
        <taxon>Insecta</taxon>
        <taxon>Pterygota</taxon>
        <taxon>Neoptera</taxon>
        <taxon>Endopterygota</taxon>
        <taxon>Coleoptera</taxon>
        <taxon>Polyphaga</taxon>
        <taxon>Cucujiformia</taxon>
        <taxon>Chrysomeloidea</taxon>
        <taxon>Chrysomelidae</taxon>
        <taxon>Bruchinae</taxon>
        <taxon>Bruchini</taxon>
        <taxon>Acanthoscelides</taxon>
    </lineage>
</organism>
<evidence type="ECO:0000313" key="2">
    <source>
        <dbReference type="Proteomes" id="UP001152888"/>
    </source>
</evidence>
<keyword evidence="2" id="KW-1185">Reference proteome</keyword>
<evidence type="ECO:0000313" key="1">
    <source>
        <dbReference type="EMBL" id="CAH2002760.1"/>
    </source>
</evidence>
<name>A0A9P0PXJ8_ACAOB</name>
<dbReference type="EMBL" id="CAKOFQ010007510">
    <property type="protein sequence ID" value="CAH2002760.1"/>
    <property type="molecule type" value="Genomic_DNA"/>
</dbReference>
<comment type="caution">
    <text evidence="1">The sequence shown here is derived from an EMBL/GenBank/DDBJ whole genome shotgun (WGS) entry which is preliminary data.</text>
</comment>
<sequence length="126" mass="14077">MVAASRCTEYLHQDVVSRLPLGLVLIDTSPYSSSNRIPYIKKTQIRQVLSDLHSADGPDDTRIDRNRDKCCNRFRLQGVQSADESPLCAVLGLWSNCHHRLYGIHQDSGNTVNVGVGFVRRKLAAL</sequence>